<gene>
    <name evidence="1" type="ORF">S06H3_39270</name>
</gene>
<reference evidence="1" key="1">
    <citation type="journal article" date="2014" name="Front. Microbiol.">
        <title>High frequency of phylogenetically diverse reductive dehalogenase-homologous genes in deep subseafloor sedimentary metagenomes.</title>
        <authorList>
            <person name="Kawai M."/>
            <person name="Futagami T."/>
            <person name="Toyoda A."/>
            <person name="Takaki Y."/>
            <person name="Nishi S."/>
            <person name="Hori S."/>
            <person name="Arai W."/>
            <person name="Tsubouchi T."/>
            <person name="Morono Y."/>
            <person name="Uchiyama I."/>
            <person name="Ito T."/>
            <person name="Fujiyama A."/>
            <person name="Inagaki F."/>
            <person name="Takami H."/>
        </authorList>
    </citation>
    <scope>NUCLEOTIDE SEQUENCE</scope>
    <source>
        <strain evidence="1">Expedition CK06-06</strain>
    </source>
</reference>
<dbReference type="AlphaFoldDB" id="X1NHZ4"/>
<sequence>MEDGHDDSYLFIHTNAHGTYPRAYDLPIWRAMLGMEEHILFPSYNPIISPVSNAQLARVHNAGDVYWQNSVAEKWEDLIVFPAFKRYALGAITGLVYFVGYSERSFPNGIMCFVSGYAATAFIQSLVNRLSRVQV</sequence>
<proteinExistence type="predicted"/>
<evidence type="ECO:0000313" key="1">
    <source>
        <dbReference type="EMBL" id="GAI43233.1"/>
    </source>
</evidence>
<dbReference type="EMBL" id="BARV01024004">
    <property type="protein sequence ID" value="GAI43233.1"/>
    <property type="molecule type" value="Genomic_DNA"/>
</dbReference>
<comment type="caution">
    <text evidence="1">The sequence shown here is derived from an EMBL/GenBank/DDBJ whole genome shotgun (WGS) entry which is preliminary data.</text>
</comment>
<accession>X1NHZ4</accession>
<protein>
    <submittedName>
        <fullName evidence="1">Uncharacterized protein</fullName>
    </submittedName>
</protein>
<organism evidence="1">
    <name type="scientific">marine sediment metagenome</name>
    <dbReference type="NCBI Taxonomy" id="412755"/>
    <lineage>
        <taxon>unclassified sequences</taxon>
        <taxon>metagenomes</taxon>
        <taxon>ecological metagenomes</taxon>
    </lineage>
</organism>
<name>X1NHZ4_9ZZZZ</name>